<protein>
    <recommendedName>
        <fullName evidence="1">VWFD domain-containing protein</fullName>
    </recommendedName>
</protein>
<dbReference type="Proteomes" id="UP000410492">
    <property type="component" value="Unassembled WGS sequence"/>
</dbReference>
<dbReference type="InterPro" id="IPR001846">
    <property type="entry name" value="VWF_type-D"/>
</dbReference>
<dbReference type="PANTHER" id="PTHR37860">
    <property type="entry name" value="AGAP008810-PA"/>
    <property type="match status" value="1"/>
</dbReference>
<dbReference type="OrthoDB" id="6690643at2759"/>
<sequence length="115" mass="13873">FQEISEIKRIYDLASYLEASQSSFWDFYYNYKLFMDPEGWLPPFKGHAMLVGSKYYITFDKRYYDFEGRCTYLLAKDFVDRNFTLLVAYDENRHIEELLLLLNDTVVRVNMKTDV</sequence>
<feature type="non-terminal residue" evidence="2">
    <location>
        <position position="115"/>
    </location>
</feature>
<evidence type="ECO:0000259" key="1">
    <source>
        <dbReference type="PROSITE" id="PS51233"/>
    </source>
</evidence>
<dbReference type="AlphaFoldDB" id="A0A653D597"/>
<accession>A0A653D597</accession>
<dbReference type="PROSITE" id="PS51233">
    <property type="entry name" value="VWFD"/>
    <property type="match status" value="1"/>
</dbReference>
<keyword evidence="3" id="KW-1185">Reference proteome</keyword>
<proteinExistence type="predicted"/>
<reference evidence="2 3" key="1">
    <citation type="submission" date="2019-01" db="EMBL/GenBank/DDBJ databases">
        <authorList>
            <person name="Sayadi A."/>
        </authorList>
    </citation>
    <scope>NUCLEOTIDE SEQUENCE [LARGE SCALE GENOMIC DNA]</scope>
</reference>
<evidence type="ECO:0000313" key="3">
    <source>
        <dbReference type="Proteomes" id="UP000410492"/>
    </source>
</evidence>
<gene>
    <name evidence="2" type="ORF">CALMAC_LOCUS13964</name>
</gene>
<dbReference type="Pfam" id="PF00094">
    <property type="entry name" value="VWD"/>
    <property type="match status" value="1"/>
</dbReference>
<evidence type="ECO:0000313" key="2">
    <source>
        <dbReference type="EMBL" id="VEN54506.1"/>
    </source>
</evidence>
<dbReference type="PANTHER" id="PTHR37860:SF1">
    <property type="match status" value="1"/>
</dbReference>
<feature type="non-terminal residue" evidence="2">
    <location>
        <position position="1"/>
    </location>
</feature>
<dbReference type="EMBL" id="CAACVG010009911">
    <property type="protein sequence ID" value="VEN54506.1"/>
    <property type="molecule type" value="Genomic_DNA"/>
</dbReference>
<feature type="domain" description="VWFD" evidence="1">
    <location>
        <begin position="46"/>
        <end position="115"/>
    </location>
</feature>
<name>A0A653D597_CALMS</name>
<organism evidence="2 3">
    <name type="scientific">Callosobruchus maculatus</name>
    <name type="common">Southern cowpea weevil</name>
    <name type="synonym">Pulse bruchid</name>
    <dbReference type="NCBI Taxonomy" id="64391"/>
    <lineage>
        <taxon>Eukaryota</taxon>
        <taxon>Metazoa</taxon>
        <taxon>Ecdysozoa</taxon>
        <taxon>Arthropoda</taxon>
        <taxon>Hexapoda</taxon>
        <taxon>Insecta</taxon>
        <taxon>Pterygota</taxon>
        <taxon>Neoptera</taxon>
        <taxon>Endopterygota</taxon>
        <taxon>Coleoptera</taxon>
        <taxon>Polyphaga</taxon>
        <taxon>Cucujiformia</taxon>
        <taxon>Chrysomeloidea</taxon>
        <taxon>Chrysomelidae</taxon>
        <taxon>Bruchinae</taxon>
        <taxon>Bruchini</taxon>
        <taxon>Callosobruchus</taxon>
    </lineage>
</organism>